<evidence type="ECO:0000313" key="2">
    <source>
        <dbReference type="EMBL" id="KRZ65667.1"/>
    </source>
</evidence>
<protein>
    <submittedName>
        <fullName evidence="2">Uncharacterized protein</fullName>
    </submittedName>
</protein>
<dbReference type="AlphaFoldDB" id="A0A0V1M1S9"/>
<dbReference type="EMBL" id="JYDO01000311">
    <property type="protein sequence ID" value="KRZ65667.1"/>
    <property type="molecule type" value="Genomic_DNA"/>
</dbReference>
<gene>
    <name evidence="2" type="ORF">T10_11848</name>
</gene>
<feature type="region of interest" description="Disordered" evidence="1">
    <location>
        <begin position="39"/>
        <end position="59"/>
    </location>
</feature>
<keyword evidence="3" id="KW-1185">Reference proteome</keyword>
<name>A0A0V1M1S9_9BILA</name>
<organism evidence="2 3">
    <name type="scientific">Trichinella papuae</name>
    <dbReference type="NCBI Taxonomy" id="268474"/>
    <lineage>
        <taxon>Eukaryota</taxon>
        <taxon>Metazoa</taxon>
        <taxon>Ecdysozoa</taxon>
        <taxon>Nematoda</taxon>
        <taxon>Enoplea</taxon>
        <taxon>Dorylaimia</taxon>
        <taxon>Trichinellida</taxon>
        <taxon>Trichinellidae</taxon>
        <taxon>Trichinella</taxon>
    </lineage>
</organism>
<dbReference type="Proteomes" id="UP000054843">
    <property type="component" value="Unassembled WGS sequence"/>
</dbReference>
<evidence type="ECO:0000313" key="3">
    <source>
        <dbReference type="Proteomes" id="UP000054843"/>
    </source>
</evidence>
<comment type="caution">
    <text evidence="2">The sequence shown here is derived from an EMBL/GenBank/DDBJ whole genome shotgun (WGS) entry which is preliminary data.</text>
</comment>
<proteinExistence type="predicted"/>
<evidence type="ECO:0000256" key="1">
    <source>
        <dbReference type="SAM" id="MobiDB-lite"/>
    </source>
</evidence>
<sequence length="67" mass="7264">MWSCEPEDICHVHSDEGDFSARVEETVYHHLVSIWPVGASTGGREQPPPPMSASSGQEALVEAVGSW</sequence>
<accession>A0A0V1M1S9</accession>
<reference evidence="2 3" key="1">
    <citation type="submission" date="2015-01" db="EMBL/GenBank/DDBJ databases">
        <title>Evolution of Trichinella species and genotypes.</title>
        <authorList>
            <person name="Korhonen P.K."/>
            <person name="Edoardo P."/>
            <person name="Giuseppe L.R."/>
            <person name="Gasser R.B."/>
        </authorList>
    </citation>
    <scope>NUCLEOTIDE SEQUENCE [LARGE SCALE GENOMIC DNA]</scope>
    <source>
        <strain evidence="2">ISS1980</strain>
    </source>
</reference>